<dbReference type="GO" id="GO:0051607">
    <property type="term" value="P:defense response to virus"/>
    <property type="evidence" value="ECO:0007669"/>
    <property type="project" value="UniProtKB-KW"/>
</dbReference>
<dbReference type="InterPro" id="IPR000123">
    <property type="entry name" value="Reverse_transcriptase_msDNA"/>
</dbReference>
<keyword evidence="2" id="KW-0808">Transferase</keyword>
<evidence type="ECO:0000256" key="8">
    <source>
        <dbReference type="ARBA" id="ARBA00034120"/>
    </source>
</evidence>
<comment type="similarity">
    <text evidence="8">Belongs to the bacterial reverse transcriptase family.</text>
</comment>
<reference evidence="11 12" key="1">
    <citation type="submission" date="2019-06" db="EMBL/GenBank/DDBJ databases">
        <title>Vibrio cholerae phylogeny based on whole-genome sequencing reveals genetic diversity and population strucutre.</title>
        <authorList>
            <person name="Zhiqiu Y."/>
            <person name="Bin L."/>
            <person name="Lingyan J."/>
        </authorList>
    </citation>
    <scope>NUCLEOTIDE SEQUENCE [LARGE SCALE GENOMIC DNA]</scope>
    <source>
        <strain evidence="11 12">N2768</strain>
    </source>
</reference>
<keyword evidence="6 11" id="KW-0695">RNA-directed DNA polymerase</keyword>
<dbReference type="GO" id="GO:0003723">
    <property type="term" value="F:RNA binding"/>
    <property type="evidence" value="ECO:0007669"/>
    <property type="project" value="InterPro"/>
</dbReference>
<dbReference type="InterPro" id="IPR051083">
    <property type="entry name" value="GrpII_Intron_Splice-Mob/Def"/>
</dbReference>
<keyword evidence="5" id="KW-0460">Magnesium</keyword>
<evidence type="ECO:0000256" key="9">
    <source>
        <dbReference type="ARBA" id="ARBA00048173"/>
    </source>
</evidence>
<feature type="domain" description="Reverse transcriptase" evidence="10">
    <location>
        <begin position="29"/>
        <end position="256"/>
    </location>
</feature>
<evidence type="ECO:0000256" key="7">
    <source>
        <dbReference type="ARBA" id="ARBA00023118"/>
    </source>
</evidence>
<dbReference type="Proteomes" id="UP000323583">
    <property type="component" value="Unassembled WGS sequence"/>
</dbReference>
<dbReference type="PROSITE" id="PS50878">
    <property type="entry name" value="RT_POL"/>
    <property type="match status" value="1"/>
</dbReference>
<dbReference type="InterPro" id="IPR000477">
    <property type="entry name" value="RT_dom"/>
</dbReference>
<dbReference type="CDD" id="cd03487">
    <property type="entry name" value="RT_Bac_retron_II"/>
    <property type="match status" value="1"/>
</dbReference>
<dbReference type="PRINTS" id="PR00866">
    <property type="entry name" value="RNADNAPOLMS"/>
</dbReference>
<evidence type="ECO:0000256" key="1">
    <source>
        <dbReference type="ARBA" id="ARBA00012493"/>
    </source>
</evidence>
<dbReference type="InterPro" id="IPR043502">
    <property type="entry name" value="DNA/RNA_pol_sf"/>
</dbReference>
<keyword evidence="7" id="KW-0051">Antiviral defense</keyword>
<dbReference type="PANTHER" id="PTHR34047">
    <property type="entry name" value="NUCLEAR INTRON MATURASE 1, MITOCHONDRIAL-RELATED"/>
    <property type="match status" value="1"/>
</dbReference>
<organism evidence="11 12">
    <name type="scientific">Vibrio cholerae</name>
    <dbReference type="NCBI Taxonomy" id="666"/>
    <lineage>
        <taxon>Bacteria</taxon>
        <taxon>Pseudomonadati</taxon>
        <taxon>Pseudomonadota</taxon>
        <taxon>Gammaproteobacteria</taxon>
        <taxon>Vibrionales</taxon>
        <taxon>Vibrionaceae</taxon>
        <taxon>Vibrio</taxon>
    </lineage>
</organism>
<dbReference type="RefSeq" id="WP_000284440.1">
    <property type="nucleotide sequence ID" value="NZ_VHOE01000049.1"/>
</dbReference>
<evidence type="ECO:0000256" key="3">
    <source>
        <dbReference type="ARBA" id="ARBA00022695"/>
    </source>
</evidence>
<protein>
    <recommendedName>
        <fullName evidence="1">RNA-directed DNA polymerase</fullName>
        <ecNumber evidence="1">2.7.7.49</ecNumber>
    </recommendedName>
</protein>
<gene>
    <name evidence="11" type="ORF">FXE67_04130</name>
</gene>
<dbReference type="EC" id="2.7.7.49" evidence="1"/>
<accession>A0A5C9T294</accession>
<dbReference type="PANTHER" id="PTHR34047:SF7">
    <property type="entry name" value="RNA-DIRECTED DNA POLYMERASE"/>
    <property type="match status" value="1"/>
</dbReference>
<evidence type="ECO:0000256" key="4">
    <source>
        <dbReference type="ARBA" id="ARBA00022723"/>
    </source>
</evidence>
<evidence type="ECO:0000256" key="5">
    <source>
        <dbReference type="ARBA" id="ARBA00022842"/>
    </source>
</evidence>
<evidence type="ECO:0000259" key="10">
    <source>
        <dbReference type="PROSITE" id="PS50878"/>
    </source>
</evidence>
<dbReference type="Pfam" id="PF00078">
    <property type="entry name" value="RVT_1"/>
    <property type="match status" value="1"/>
</dbReference>
<dbReference type="GO" id="GO:0003964">
    <property type="term" value="F:RNA-directed DNA polymerase activity"/>
    <property type="evidence" value="ECO:0007669"/>
    <property type="project" value="UniProtKB-KW"/>
</dbReference>
<dbReference type="EMBL" id="VSGZ01000023">
    <property type="protein sequence ID" value="TXY93428.1"/>
    <property type="molecule type" value="Genomic_DNA"/>
</dbReference>
<dbReference type="AlphaFoldDB" id="A0A5C9T294"/>
<evidence type="ECO:0000313" key="11">
    <source>
        <dbReference type="EMBL" id="TXY93428.1"/>
    </source>
</evidence>
<comment type="catalytic activity">
    <reaction evidence="9">
        <text>DNA(n) + a 2'-deoxyribonucleoside 5'-triphosphate = DNA(n+1) + diphosphate</text>
        <dbReference type="Rhea" id="RHEA:22508"/>
        <dbReference type="Rhea" id="RHEA-COMP:17339"/>
        <dbReference type="Rhea" id="RHEA-COMP:17340"/>
        <dbReference type="ChEBI" id="CHEBI:33019"/>
        <dbReference type="ChEBI" id="CHEBI:61560"/>
        <dbReference type="ChEBI" id="CHEBI:173112"/>
        <dbReference type="EC" id="2.7.7.49"/>
    </reaction>
</comment>
<proteinExistence type="inferred from homology"/>
<keyword evidence="4" id="KW-0479">Metal-binding</keyword>
<dbReference type="GO" id="GO:0046872">
    <property type="term" value="F:metal ion binding"/>
    <property type="evidence" value="ECO:0007669"/>
    <property type="project" value="UniProtKB-KW"/>
</dbReference>
<name>A0A5C9T294_VIBCL</name>
<keyword evidence="3" id="KW-0548">Nucleotidyltransferase</keyword>
<evidence type="ECO:0000256" key="2">
    <source>
        <dbReference type="ARBA" id="ARBA00022679"/>
    </source>
</evidence>
<sequence>MYQLEPIKKTDESIASIENLCNTLDISLKEINEALSLSPDERYVYRKIPKSDGSYREVYNPHNLIRKIQRRINRRIFIKLVKWPSYIFGSIPNNVDSVGQVLEAKDYVSCAFQHCQSKSLLKMDLKDFFNNVHIDHVHDIFEGFFNYPSEVSRVLSDLCCREDSLVQGALTSSYIASLCLWRFEPLLVKRLKRKNLVYTRLVDDITVSSKISNFQFDMTIEHIKNMLYEMDLPLNNEKTKVIYTSIEPLTVHGMRVNFKEPRYSSDEVRKLRSAVHNIECLASEPGYRVTFAYRRDFNRCMGRINKLKRVGHEKHKTLVSKLLKILPLPSEKDLKRCKASILRLEADYPLKGDSYWYRKRFYILHDRLNVLQRTYNKTADSIRDRMKEITPKYDD</sequence>
<evidence type="ECO:0000256" key="6">
    <source>
        <dbReference type="ARBA" id="ARBA00022918"/>
    </source>
</evidence>
<evidence type="ECO:0000313" key="12">
    <source>
        <dbReference type="Proteomes" id="UP000323583"/>
    </source>
</evidence>
<dbReference type="SUPFAM" id="SSF56672">
    <property type="entry name" value="DNA/RNA polymerases"/>
    <property type="match status" value="1"/>
</dbReference>
<comment type="caution">
    <text evidence="11">The sequence shown here is derived from an EMBL/GenBank/DDBJ whole genome shotgun (WGS) entry which is preliminary data.</text>
</comment>